<keyword evidence="6 9" id="KW-0133">Cell shape</keyword>
<keyword evidence="4" id="KW-0808">Transferase</keyword>
<sequence>MVNGKLSTQRLIVCGLSVAIPLLYAEVATAAADLTNTSFTNWKEIPYESFLPRVETPELSPLDEVNHYLRQEEDFFNNTPRLVIKLSERRLYVYRGDKLEASYPVAIGQPGWETPTGNFQVTQMVQNPVWQHPITGEVVAPGPENPLGPRWMAFWSDGTNYIGFHGTNDEELVGQAVSHGCIRMRNDDVKALYNRVALGTSVTVQE</sequence>
<evidence type="ECO:0000313" key="13">
    <source>
        <dbReference type="Proteomes" id="UP000177870"/>
    </source>
</evidence>
<dbReference type="PANTHER" id="PTHR30582:SF24">
    <property type="entry name" value="L,D-TRANSPEPTIDASE ERFK_SRFK-RELATED"/>
    <property type="match status" value="1"/>
</dbReference>
<dbReference type="InterPro" id="IPR005490">
    <property type="entry name" value="LD_TPept_cat_dom"/>
</dbReference>
<dbReference type="SUPFAM" id="SSF141523">
    <property type="entry name" value="L,D-transpeptidase catalytic domain-like"/>
    <property type="match status" value="1"/>
</dbReference>
<evidence type="ECO:0000313" key="12">
    <source>
        <dbReference type="EMBL" id="AOX03681.1"/>
    </source>
</evidence>
<keyword evidence="3" id="KW-0328">Glycosyltransferase</keyword>
<dbReference type="InterPro" id="IPR038063">
    <property type="entry name" value="Transpep_catalytic_dom"/>
</dbReference>
<dbReference type="CDD" id="cd16913">
    <property type="entry name" value="YkuD_like"/>
    <property type="match status" value="1"/>
</dbReference>
<dbReference type="GO" id="GO:0016757">
    <property type="term" value="F:glycosyltransferase activity"/>
    <property type="evidence" value="ECO:0007669"/>
    <property type="project" value="UniProtKB-KW"/>
</dbReference>
<evidence type="ECO:0000259" key="11">
    <source>
        <dbReference type="PROSITE" id="PS52029"/>
    </source>
</evidence>
<dbReference type="Pfam" id="PF03734">
    <property type="entry name" value="YkuD"/>
    <property type="match status" value="1"/>
</dbReference>
<evidence type="ECO:0000256" key="8">
    <source>
        <dbReference type="ARBA" id="ARBA00023316"/>
    </source>
</evidence>
<feature type="domain" description="L,D-TPase catalytic" evidence="11">
    <location>
        <begin position="80"/>
        <end position="205"/>
    </location>
</feature>
<dbReference type="PANTHER" id="PTHR30582">
    <property type="entry name" value="L,D-TRANSPEPTIDASE"/>
    <property type="match status" value="1"/>
</dbReference>
<evidence type="ECO:0000256" key="3">
    <source>
        <dbReference type="ARBA" id="ARBA00022676"/>
    </source>
</evidence>
<protein>
    <recommendedName>
        <fullName evidence="11">L,D-TPase catalytic domain-containing protein</fullName>
    </recommendedName>
</protein>
<dbReference type="STRING" id="1458985.BJP34_33430"/>
<gene>
    <name evidence="12" type="ORF">BJP34_33430</name>
</gene>
<dbReference type="GO" id="GO:0071972">
    <property type="term" value="F:peptidoglycan L,D-transpeptidase activity"/>
    <property type="evidence" value="ECO:0007669"/>
    <property type="project" value="TreeGrafter"/>
</dbReference>
<name>A0A1D8U194_9CYAN</name>
<dbReference type="GO" id="GO:0018104">
    <property type="term" value="P:peptidoglycan-protein cross-linking"/>
    <property type="evidence" value="ECO:0007669"/>
    <property type="project" value="TreeGrafter"/>
</dbReference>
<dbReference type="Gene3D" id="2.40.440.10">
    <property type="entry name" value="L,D-transpeptidase catalytic domain-like"/>
    <property type="match status" value="1"/>
</dbReference>
<comment type="pathway">
    <text evidence="1 9">Cell wall biogenesis; peptidoglycan biosynthesis.</text>
</comment>
<dbReference type="GO" id="GO:0071555">
    <property type="term" value="P:cell wall organization"/>
    <property type="evidence" value="ECO:0007669"/>
    <property type="project" value="UniProtKB-UniRule"/>
</dbReference>
<feature type="active site" description="Nucleophile" evidence="9">
    <location>
        <position position="181"/>
    </location>
</feature>
<reference evidence="13" key="1">
    <citation type="submission" date="2016-10" db="EMBL/GenBank/DDBJ databases">
        <title>Comparative genomics uncovers the prolific and rare metabolic potential of the cyanobacterial genus Moorea.</title>
        <authorList>
            <person name="Leao T."/>
            <person name="Castelao G."/>
            <person name="Korobeynikov A."/>
            <person name="Monroe E.A."/>
            <person name="Podell S."/>
            <person name="Glukhov E."/>
            <person name="Allen E."/>
            <person name="Gerwick W.H."/>
            <person name="Gerwick L."/>
        </authorList>
    </citation>
    <scope>NUCLEOTIDE SEQUENCE [LARGE SCALE GENOMIC DNA]</scope>
    <source>
        <strain evidence="13">PAL-8-15-08-1</strain>
    </source>
</reference>
<keyword evidence="8 9" id="KW-0961">Cell wall biogenesis/degradation</keyword>
<dbReference type="Proteomes" id="UP000177870">
    <property type="component" value="Chromosome"/>
</dbReference>
<feature type="active site" description="Proton donor/acceptor" evidence="9">
    <location>
        <position position="165"/>
    </location>
</feature>
<evidence type="ECO:0000256" key="9">
    <source>
        <dbReference type="PROSITE-ProRule" id="PRU01373"/>
    </source>
</evidence>
<evidence type="ECO:0000256" key="2">
    <source>
        <dbReference type="ARBA" id="ARBA00005992"/>
    </source>
</evidence>
<dbReference type="KEGG" id="mpro:BJP34_33430"/>
<dbReference type="InterPro" id="IPR050979">
    <property type="entry name" value="LD-transpeptidase"/>
</dbReference>
<evidence type="ECO:0000256" key="1">
    <source>
        <dbReference type="ARBA" id="ARBA00004752"/>
    </source>
</evidence>
<dbReference type="GO" id="GO:0008360">
    <property type="term" value="P:regulation of cell shape"/>
    <property type="evidence" value="ECO:0007669"/>
    <property type="project" value="UniProtKB-UniRule"/>
</dbReference>
<dbReference type="EMBL" id="CP017599">
    <property type="protein sequence ID" value="AOX03681.1"/>
    <property type="molecule type" value="Genomic_DNA"/>
</dbReference>
<dbReference type="PROSITE" id="PS52029">
    <property type="entry name" value="LD_TPASE"/>
    <property type="match status" value="1"/>
</dbReference>
<organism evidence="12 13">
    <name type="scientific">Moorena producens PAL-8-15-08-1</name>
    <dbReference type="NCBI Taxonomy" id="1458985"/>
    <lineage>
        <taxon>Bacteria</taxon>
        <taxon>Bacillati</taxon>
        <taxon>Cyanobacteriota</taxon>
        <taxon>Cyanophyceae</taxon>
        <taxon>Coleofasciculales</taxon>
        <taxon>Coleofasciculaceae</taxon>
        <taxon>Moorena</taxon>
    </lineage>
</organism>
<dbReference type="GO" id="GO:0005576">
    <property type="term" value="C:extracellular region"/>
    <property type="evidence" value="ECO:0007669"/>
    <property type="project" value="TreeGrafter"/>
</dbReference>
<evidence type="ECO:0000256" key="5">
    <source>
        <dbReference type="ARBA" id="ARBA00022801"/>
    </source>
</evidence>
<feature type="chain" id="PRO_5009438933" description="L,D-TPase catalytic domain-containing protein" evidence="10">
    <location>
        <begin position="31"/>
        <end position="206"/>
    </location>
</feature>
<accession>A0A1D8U194</accession>
<comment type="similarity">
    <text evidence="2">Belongs to the YkuD family.</text>
</comment>
<proteinExistence type="inferred from homology"/>
<evidence type="ECO:0000256" key="7">
    <source>
        <dbReference type="ARBA" id="ARBA00022984"/>
    </source>
</evidence>
<keyword evidence="10" id="KW-0732">Signal</keyword>
<evidence type="ECO:0000256" key="6">
    <source>
        <dbReference type="ARBA" id="ARBA00022960"/>
    </source>
</evidence>
<keyword evidence="5" id="KW-0378">Hydrolase</keyword>
<evidence type="ECO:0000256" key="10">
    <source>
        <dbReference type="SAM" id="SignalP"/>
    </source>
</evidence>
<feature type="signal peptide" evidence="10">
    <location>
        <begin position="1"/>
        <end position="30"/>
    </location>
</feature>
<evidence type="ECO:0000256" key="4">
    <source>
        <dbReference type="ARBA" id="ARBA00022679"/>
    </source>
</evidence>
<dbReference type="UniPathway" id="UPA00219"/>
<dbReference type="AlphaFoldDB" id="A0A1D8U194"/>
<keyword evidence="7 9" id="KW-0573">Peptidoglycan synthesis</keyword>